<feature type="region of interest" description="Disordered" evidence="1">
    <location>
        <begin position="34"/>
        <end position="128"/>
    </location>
</feature>
<evidence type="ECO:0000256" key="1">
    <source>
        <dbReference type="SAM" id="MobiDB-lite"/>
    </source>
</evidence>
<sequence length="145" mass="16008">MLLGLSAAEVALHRDVLEWIAVRTSAVRHRATQRFQAQGRAAPDPHPALRATFSRREKEAKPLFSRWEKQASASLPPAGRSKPEPLSPREMGWGEGMAPHHGRRRRSPAPRQARGSPPASHFGIEQKAHTLACSRLGLDTTDHPP</sequence>
<dbReference type="EMBL" id="JRQI01000002">
    <property type="protein sequence ID" value="KGK59823.1"/>
    <property type="molecule type" value="Genomic_DNA"/>
</dbReference>
<name>A0AB34PFR6_9XANT</name>
<accession>A0AB34PFR6</accession>
<feature type="compositionally biased region" description="Basic and acidic residues" evidence="1">
    <location>
        <begin position="54"/>
        <end position="69"/>
    </location>
</feature>
<gene>
    <name evidence="2" type="ORF">NC00_00680</name>
</gene>
<protein>
    <submittedName>
        <fullName evidence="2">Uncharacterized protein</fullName>
    </submittedName>
</protein>
<dbReference type="Proteomes" id="UP000029879">
    <property type="component" value="Unassembled WGS sequence"/>
</dbReference>
<reference evidence="2 3" key="1">
    <citation type="submission" date="2014-10" db="EMBL/GenBank/DDBJ databases">
        <title>Genome sequence of a Xanthomonas strain that is pathogenic on beans.</title>
        <authorList>
            <person name="Aritua V."/>
            <person name="Sapp M."/>
            <person name="Harrison J."/>
            <person name="Smith J."/>
            <person name="Studholme D."/>
        </authorList>
    </citation>
    <scope>NUCLEOTIDE SEQUENCE [LARGE SCALE GENOMIC DNA]</scope>
    <source>
        <strain evidence="2 3">Nyagatare</strain>
    </source>
</reference>
<comment type="caution">
    <text evidence="2">The sequence shown here is derived from an EMBL/GenBank/DDBJ whole genome shotgun (WGS) entry which is preliminary data.</text>
</comment>
<evidence type="ECO:0000313" key="2">
    <source>
        <dbReference type="EMBL" id="KGK59823.1"/>
    </source>
</evidence>
<evidence type="ECO:0000313" key="3">
    <source>
        <dbReference type="Proteomes" id="UP000029879"/>
    </source>
</evidence>
<feature type="compositionally biased region" description="Low complexity" evidence="1">
    <location>
        <begin position="109"/>
        <end position="119"/>
    </location>
</feature>
<dbReference type="AlphaFoldDB" id="A0AB34PFR6"/>
<proteinExistence type="predicted"/>
<organism evidence="2 3">
    <name type="scientific">Xanthomonas cannabis pv. phaseoli</name>
    <dbReference type="NCBI Taxonomy" id="1885902"/>
    <lineage>
        <taxon>Bacteria</taxon>
        <taxon>Pseudomonadati</taxon>
        <taxon>Pseudomonadota</taxon>
        <taxon>Gammaproteobacteria</taxon>
        <taxon>Lysobacterales</taxon>
        <taxon>Lysobacteraceae</taxon>
        <taxon>Xanthomonas</taxon>
    </lineage>
</organism>